<keyword evidence="1" id="KW-0472">Membrane</keyword>
<protein>
    <submittedName>
        <fullName evidence="2">Uncharacterized protein</fullName>
    </submittedName>
</protein>
<keyword evidence="1" id="KW-1133">Transmembrane helix</keyword>
<keyword evidence="3" id="KW-1185">Reference proteome</keyword>
<dbReference type="Proteomes" id="UP000199034">
    <property type="component" value="Unassembled WGS sequence"/>
</dbReference>
<evidence type="ECO:0000256" key="1">
    <source>
        <dbReference type="SAM" id="Phobius"/>
    </source>
</evidence>
<dbReference type="AlphaFoldDB" id="A0A1G6QVV7"/>
<accession>A0A1G6QVV7</accession>
<reference evidence="2 3" key="1">
    <citation type="submission" date="2016-10" db="EMBL/GenBank/DDBJ databases">
        <authorList>
            <person name="de Groot N.N."/>
        </authorList>
    </citation>
    <scope>NUCLEOTIDE SEQUENCE [LARGE SCALE GENOMIC DNA]</scope>
    <source>
        <strain evidence="2 3">CGMCC 4.6858</strain>
    </source>
</reference>
<keyword evidence="1" id="KW-0812">Transmembrane</keyword>
<evidence type="ECO:0000313" key="2">
    <source>
        <dbReference type="EMBL" id="SDC96084.1"/>
    </source>
</evidence>
<organism evidence="2 3">
    <name type="scientific">Nocardioides lianchengensis</name>
    <dbReference type="NCBI Taxonomy" id="1045774"/>
    <lineage>
        <taxon>Bacteria</taxon>
        <taxon>Bacillati</taxon>
        <taxon>Actinomycetota</taxon>
        <taxon>Actinomycetes</taxon>
        <taxon>Propionibacteriales</taxon>
        <taxon>Nocardioidaceae</taxon>
        <taxon>Nocardioides</taxon>
    </lineage>
</organism>
<feature type="transmembrane region" description="Helical" evidence="1">
    <location>
        <begin position="48"/>
        <end position="71"/>
    </location>
</feature>
<feature type="transmembrane region" description="Helical" evidence="1">
    <location>
        <begin position="126"/>
        <end position="146"/>
    </location>
</feature>
<gene>
    <name evidence="2" type="ORF">SAMN05421872_10538</name>
</gene>
<dbReference type="EMBL" id="FMZM01000005">
    <property type="protein sequence ID" value="SDC96084.1"/>
    <property type="molecule type" value="Genomic_DNA"/>
</dbReference>
<proteinExistence type="predicted"/>
<sequence>MVALFAALGLGAGWLWFRIWDAPPGVVSDHTWYPDPYMPGQAAEFDAVAIYVLVALAAGVLGGVVCAFLLARAEVVTVAAVAVGSALAAWLMALVGSALGPADPDVLAKTAEDGTKLSGDLVLTGVSPYVALPLGALGAVLVVFLATPGHRPAEPRLAPPPPG</sequence>
<evidence type="ECO:0000313" key="3">
    <source>
        <dbReference type="Proteomes" id="UP000199034"/>
    </source>
</evidence>
<dbReference type="STRING" id="1045774.SAMN05421872_10538"/>
<name>A0A1G6QVV7_9ACTN</name>
<feature type="transmembrane region" description="Helical" evidence="1">
    <location>
        <begin position="78"/>
        <end position="99"/>
    </location>
</feature>